<evidence type="ECO:0000256" key="8">
    <source>
        <dbReference type="ARBA" id="ARBA00022695"/>
    </source>
</evidence>
<dbReference type="InterPro" id="IPR010923">
    <property type="entry name" value="T(6)A37_SUA5"/>
</dbReference>
<evidence type="ECO:0000256" key="12">
    <source>
        <dbReference type="ARBA" id="ARBA00048366"/>
    </source>
</evidence>
<dbReference type="PANTHER" id="PTHR17490:SF16">
    <property type="entry name" value="THREONYLCARBAMOYL-AMP SYNTHASE"/>
    <property type="match status" value="1"/>
</dbReference>
<evidence type="ECO:0000256" key="1">
    <source>
        <dbReference type="ARBA" id="ARBA00004496"/>
    </source>
</evidence>
<dbReference type="PIRSF" id="PIRSF004930">
    <property type="entry name" value="Tln_factor_SUA5"/>
    <property type="match status" value="1"/>
</dbReference>
<name>A0ABW2IIM2_9PROT</name>
<evidence type="ECO:0000256" key="5">
    <source>
        <dbReference type="ARBA" id="ARBA00022490"/>
    </source>
</evidence>
<keyword evidence="8 13" id="KW-0548">Nucleotidyltransferase</keyword>
<evidence type="ECO:0000256" key="6">
    <source>
        <dbReference type="ARBA" id="ARBA00022679"/>
    </source>
</evidence>
<comment type="caution">
    <text evidence="15">The sequence shown here is derived from an EMBL/GenBank/DDBJ whole genome shotgun (WGS) entry which is preliminary data.</text>
</comment>
<gene>
    <name evidence="15" type="ORF">ACFQS8_05090</name>
</gene>
<dbReference type="GO" id="GO:0061710">
    <property type="term" value="F:L-threonylcarbamoyladenylate synthase"/>
    <property type="evidence" value="ECO:0007669"/>
    <property type="project" value="UniProtKB-EC"/>
</dbReference>
<comment type="subcellular location">
    <subcellularLocation>
        <location evidence="1 13">Cytoplasm</location>
    </subcellularLocation>
</comment>
<evidence type="ECO:0000256" key="9">
    <source>
        <dbReference type="ARBA" id="ARBA00022741"/>
    </source>
</evidence>
<evidence type="ECO:0000256" key="11">
    <source>
        <dbReference type="ARBA" id="ARBA00029774"/>
    </source>
</evidence>
<dbReference type="InterPro" id="IPR017945">
    <property type="entry name" value="DHBP_synth_RibB-like_a/b_dom"/>
</dbReference>
<dbReference type="InterPro" id="IPR038385">
    <property type="entry name" value="Sua5/YwlC_C"/>
</dbReference>
<dbReference type="Gene3D" id="3.90.870.10">
    <property type="entry name" value="DHBP synthase"/>
    <property type="match status" value="1"/>
</dbReference>
<dbReference type="Pfam" id="PF01300">
    <property type="entry name" value="Sua5_yciO_yrdC"/>
    <property type="match status" value="1"/>
</dbReference>
<accession>A0ABW2IIM2</accession>
<comment type="function">
    <text evidence="13">Required for the formation of a threonylcarbamoyl group on adenosine at position 37 (t(6)A37) in tRNAs that read codons beginning with adenine.</text>
</comment>
<evidence type="ECO:0000256" key="10">
    <source>
        <dbReference type="ARBA" id="ARBA00022840"/>
    </source>
</evidence>
<keyword evidence="10 13" id="KW-0067">ATP-binding</keyword>
<dbReference type="Pfam" id="PF03481">
    <property type="entry name" value="Sua5_C"/>
    <property type="match status" value="1"/>
</dbReference>
<dbReference type="RefSeq" id="WP_382166183.1">
    <property type="nucleotide sequence ID" value="NZ_JBHTBR010000002.1"/>
</dbReference>
<dbReference type="EMBL" id="JBHTBR010000002">
    <property type="protein sequence ID" value="MFC7290980.1"/>
    <property type="molecule type" value="Genomic_DNA"/>
</dbReference>
<evidence type="ECO:0000256" key="4">
    <source>
        <dbReference type="ARBA" id="ARBA00015492"/>
    </source>
</evidence>
<evidence type="ECO:0000259" key="14">
    <source>
        <dbReference type="PROSITE" id="PS51163"/>
    </source>
</evidence>
<protein>
    <recommendedName>
        <fullName evidence="4 13">Threonylcarbamoyl-AMP synthase</fullName>
        <shortName evidence="13">TC-AMP synthase</shortName>
        <ecNumber evidence="3 13">2.7.7.87</ecNumber>
    </recommendedName>
    <alternativeName>
        <fullName evidence="11 13">L-threonylcarbamoyladenylate synthase</fullName>
    </alternativeName>
</protein>
<evidence type="ECO:0000256" key="3">
    <source>
        <dbReference type="ARBA" id="ARBA00012584"/>
    </source>
</evidence>
<sequence length="309" mass="32357">MSEKIVSPNHLAMEKAARAIRSGGLVAIPTETVYGLAADATNGEAVARIFAAKGRPNFNPLISHVSSMEMAESLAVFSPMALELAERFWPGPLTLVLPKSKNCSVSDLATAGLDSIAIRAPSDVTARGLIEATKCPLAAPSANRSEQLSPTTAQHVADELGNKVDLILDGGPCQSGVESTVISLIGDQPTLLRPGALSRLEIEASTGPLAAPSGEIVSPGMMRRHYAPNAKLRLNVTKPESDEAYLGFGQTSFKVAANLSNSGDLIEAAANLFAMLRILDLQYGKIAIAPIPNEGLGEAINDRLNRAAV</sequence>
<keyword evidence="9 13" id="KW-0547">Nucleotide-binding</keyword>
<dbReference type="Gene3D" id="3.40.50.11030">
    <property type="entry name" value="Threonylcarbamoyl-AMP synthase, C-terminal domain"/>
    <property type="match status" value="1"/>
</dbReference>
<dbReference type="PROSITE" id="PS51163">
    <property type="entry name" value="YRDC"/>
    <property type="match status" value="1"/>
</dbReference>
<keyword evidence="6 13" id="KW-0808">Transferase</keyword>
<feature type="domain" description="YrdC-like" evidence="14">
    <location>
        <begin position="10"/>
        <end position="197"/>
    </location>
</feature>
<evidence type="ECO:0000256" key="2">
    <source>
        <dbReference type="ARBA" id="ARBA00007663"/>
    </source>
</evidence>
<dbReference type="InterPro" id="IPR006070">
    <property type="entry name" value="Sua5-like_dom"/>
</dbReference>
<comment type="catalytic activity">
    <reaction evidence="12 13">
        <text>L-threonine + hydrogencarbonate + ATP = L-threonylcarbamoyladenylate + diphosphate + H2O</text>
        <dbReference type="Rhea" id="RHEA:36407"/>
        <dbReference type="ChEBI" id="CHEBI:15377"/>
        <dbReference type="ChEBI" id="CHEBI:17544"/>
        <dbReference type="ChEBI" id="CHEBI:30616"/>
        <dbReference type="ChEBI" id="CHEBI:33019"/>
        <dbReference type="ChEBI" id="CHEBI:57926"/>
        <dbReference type="ChEBI" id="CHEBI:73682"/>
        <dbReference type="EC" id="2.7.7.87"/>
    </reaction>
</comment>
<evidence type="ECO:0000313" key="16">
    <source>
        <dbReference type="Proteomes" id="UP001596492"/>
    </source>
</evidence>
<reference evidence="16" key="1">
    <citation type="journal article" date="2019" name="Int. J. Syst. Evol. Microbiol.">
        <title>The Global Catalogue of Microorganisms (GCM) 10K type strain sequencing project: providing services to taxonomists for standard genome sequencing and annotation.</title>
        <authorList>
            <consortium name="The Broad Institute Genomics Platform"/>
            <consortium name="The Broad Institute Genome Sequencing Center for Infectious Disease"/>
            <person name="Wu L."/>
            <person name="Ma J."/>
        </authorList>
    </citation>
    <scope>NUCLEOTIDE SEQUENCE [LARGE SCALE GENOMIC DNA]</scope>
    <source>
        <strain evidence="16">CCUG 51308</strain>
    </source>
</reference>
<evidence type="ECO:0000313" key="15">
    <source>
        <dbReference type="EMBL" id="MFC7290980.1"/>
    </source>
</evidence>
<dbReference type="SUPFAM" id="SSF55821">
    <property type="entry name" value="YrdC/RibB"/>
    <property type="match status" value="1"/>
</dbReference>
<dbReference type="Proteomes" id="UP001596492">
    <property type="component" value="Unassembled WGS sequence"/>
</dbReference>
<dbReference type="PANTHER" id="PTHR17490">
    <property type="entry name" value="SUA5"/>
    <property type="match status" value="1"/>
</dbReference>
<dbReference type="NCBIfam" id="TIGR00057">
    <property type="entry name" value="L-threonylcarbamoyladenylate synthase"/>
    <property type="match status" value="1"/>
</dbReference>
<comment type="similarity">
    <text evidence="2 13">Belongs to the SUA5 family.</text>
</comment>
<organism evidence="15 16">
    <name type="scientific">Hirschia litorea</name>
    <dbReference type="NCBI Taxonomy" id="1199156"/>
    <lineage>
        <taxon>Bacteria</taxon>
        <taxon>Pseudomonadati</taxon>
        <taxon>Pseudomonadota</taxon>
        <taxon>Alphaproteobacteria</taxon>
        <taxon>Hyphomonadales</taxon>
        <taxon>Hyphomonadaceae</taxon>
        <taxon>Hirschia</taxon>
    </lineage>
</organism>
<keyword evidence="7 13" id="KW-0819">tRNA processing</keyword>
<proteinExistence type="inferred from homology"/>
<evidence type="ECO:0000256" key="13">
    <source>
        <dbReference type="PIRNR" id="PIRNR004930"/>
    </source>
</evidence>
<dbReference type="EC" id="2.7.7.87" evidence="3 13"/>
<keyword evidence="5 13" id="KW-0963">Cytoplasm</keyword>
<keyword evidence="16" id="KW-1185">Reference proteome</keyword>
<dbReference type="InterPro" id="IPR005145">
    <property type="entry name" value="Sua5_C"/>
</dbReference>
<evidence type="ECO:0000256" key="7">
    <source>
        <dbReference type="ARBA" id="ARBA00022694"/>
    </source>
</evidence>
<dbReference type="InterPro" id="IPR050156">
    <property type="entry name" value="TC-AMP_synthase_SUA5"/>
</dbReference>